<dbReference type="EMBL" id="UNSC01000001">
    <property type="protein sequence ID" value="SZD71126.1"/>
    <property type="molecule type" value="Genomic_DNA"/>
</dbReference>
<reference evidence="2 3" key="1">
    <citation type="submission" date="2018-09" db="EMBL/GenBank/DDBJ databases">
        <authorList>
            <consortium name="Pathogen Informatics"/>
        </authorList>
    </citation>
    <scope>NUCLEOTIDE SEQUENCE [LARGE SCALE GENOMIC DNA]</scope>
    <source>
        <strain evidence="2 3">OH-22767</strain>
    </source>
</reference>
<organism evidence="2 3">
    <name type="scientific">Candidatus Ornithobacterium hominis</name>
    <dbReference type="NCBI Taxonomy" id="2497989"/>
    <lineage>
        <taxon>Bacteria</taxon>
        <taxon>Pseudomonadati</taxon>
        <taxon>Bacteroidota</taxon>
        <taxon>Flavobacteriia</taxon>
        <taxon>Flavobacteriales</taxon>
        <taxon>Weeksellaceae</taxon>
        <taxon>Ornithobacterium</taxon>
    </lineage>
</organism>
<keyword evidence="1" id="KW-0732">Signal</keyword>
<feature type="signal peptide" evidence="1">
    <location>
        <begin position="1"/>
        <end position="18"/>
    </location>
</feature>
<dbReference type="InterPro" id="IPR025631">
    <property type="entry name" value="Porin_10"/>
</dbReference>
<proteinExistence type="predicted"/>
<protein>
    <recommendedName>
        <fullName evidence="4">Porin</fullName>
    </recommendedName>
</protein>
<evidence type="ECO:0000256" key="1">
    <source>
        <dbReference type="SAM" id="SignalP"/>
    </source>
</evidence>
<dbReference type="Proteomes" id="UP000262142">
    <property type="component" value="Unassembled WGS sequence"/>
</dbReference>
<evidence type="ECO:0000313" key="3">
    <source>
        <dbReference type="Proteomes" id="UP000262142"/>
    </source>
</evidence>
<dbReference type="OrthoDB" id="9812454at2"/>
<dbReference type="AlphaFoldDB" id="A0A383TVV0"/>
<evidence type="ECO:0000313" key="2">
    <source>
        <dbReference type="EMBL" id="SZD71126.1"/>
    </source>
</evidence>
<feature type="chain" id="PRO_5016772686" description="Porin" evidence="1">
    <location>
        <begin position="19"/>
        <end position="647"/>
    </location>
</feature>
<sequence length="647" mass="75585">MYKCFFLSLIFFPFFAYAQINAEKIQNVLRDSIQNAEPKSVPDSLKTFSPSIQDYQKWNSLEEKKPIDTTLSIQNFYQQNVYQQDNFSYQLPSNWGKPLIPLSIEVKRESKFVPTGKSYFYTLNEAVNYYDVKTPITRFIFENGVREGQFLSTLFTHNPNQQINYAINFNSLRSQGFFQRELVSVKNLTAAVNYKTKNQRYQLETNFISQSNNSDENAGLDSLSIKAYQSNNPDFSDLERLTPNLNTAKSEFQSNSFFINHHFGLFRIGKDSLQQYPFRIYHQLKFKKESYNYAENSDEAYYKFEEFDVKNRKSAKNYKEFSNRALLGFSISDRLKLQAGLVYSLEQNYLDTIFSKPLQIPQKINENRYGVVANAAFLWRDNIQLKGNAEFTNGENFGSQFFVQGNLVARFSDLVKVEGDVKIASEMPSYNLIFNQNFYKPYNFFNADFKNENIQNLRFKLKLPRLSLQAFGGFYNVLNYTYLNENQLPEQSGSALNYFKVGGEYLLSFKKFHFLSRAQYQQVTSNAHLLPLPSVVARLTSYYQSPVFSRNAELQAGFNVKWHTRYKARLFSPILNEFYLQKSGEEIALGNYPQLDVFANLKVRSMRIYFRAENLTSFILPAQNLIMPNQAFRNFKLQMGVHWVLFN</sequence>
<evidence type="ECO:0008006" key="4">
    <source>
        <dbReference type="Google" id="ProtNLM"/>
    </source>
</evidence>
<dbReference type="Pfam" id="PF14121">
    <property type="entry name" value="Porin_10"/>
    <property type="match status" value="1"/>
</dbReference>
<gene>
    <name evidence="2" type="ORF">SAMEA104719789_00220</name>
</gene>
<dbReference type="SUPFAM" id="SSF56935">
    <property type="entry name" value="Porins"/>
    <property type="match status" value="1"/>
</dbReference>
<name>A0A383TVV0_9FLAO</name>
<keyword evidence="3" id="KW-1185">Reference proteome</keyword>
<accession>A0A383TVV0</accession>